<accession>A0A919IUS7</accession>
<feature type="signal peptide" evidence="1">
    <location>
        <begin position="1"/>
        <end position="19"/>
    </location>
</feature>
<keyword evidence="3" id="KW-1185">Reference proteome</keyword>
<evidence type="ECO:0000313" key="2">
    <source>
        <dbReference type="EMBL" id="GID70063.1"/>
    </source>
</evidence>
<dbReference type="PROSITE" id="PS51257">
    <property type="entry name" value="PROKAR_LIPOPROTEIN"/>
    <property type="match status" value="1"/>
</dbReference>
<evidence type="ECO:0008006" key="4">
    <source>
        <dbReference type="Google" id="ProtNLM"/>
    </source>
</evidence>
<comment type="caution">
    <text evidence="2">The sequence shown here is derived from an EMBL/GenBank/DDBJ whole genome shotgun (WGS) entry which is preliminary data.</text>
</comment>
<evidence type="ECO:0000313" key="3">
    <source>
        <dbReference type="Proteomes" id="UP000619479"/>
    </source>
</evidence>
<dbReference type="EMBL" id="BOMH01000071">
    <property type="protein sequence ID" value="GID70063.1"/>
    <property type="molecule type" value="Genomic_DNA"/>
</dbReference>
<dbReference type="Proteomes" id="UP000619479">
    <property type="component" value="Unassembled WGS sequence"/>
</dbReference>
<feature type="chain" id="PRO_5038495469" description="Lipoprotein" evidence="1">
    <location>
        <begin position="20"/>
        <end position="185"/>
    </location>
</feature>
<name>A0A919IUS7_9ACTN</name>
<keyword evidence="1" id="KW-0732">Signal</keyword>
<gene>
    <name evidence="2" type="ORF">Acy02nite_79440</name>
</gene>
<reference evidence="2" key="1">
    <citation type="submission" date="2021-01" db="EMBL/GenBank/DDBJ databases">
        <title>Whole genome shotgun sequence of Actinoplanes cyaneus NBRC 14990.</title>
        <authorList>
            <person name="Komaki H."/>
            <person name="Tamura T."/>
        </authorList>
    </citation>
    <scope>NUCLEOTIDE SEQUENCE</scope>
    <source>
        <strain evidence="2">NBRC 14990</strain>
    </source>
</reference>
<evidence type="ECO:0000256" key="1">
    <source>
        <dbReference type="SAM" id="SignalP"/>
    </source>
</evidence>
<proteinExistence type="predicted"/>
<protein>
    <recommendedName>
        <fullName evidence="4">Lipoprotein</fullName>
    </recommendedName>
</protein>
<sequence length="185" mass="20038">MRTRIVPVLMVFLLTGFFAGCGGPADEPAPPQVASLASPSSVASDAVSRAAPIIRPDTTAAEVLRMQQPWFQCLKEHDVPTRVTEGGLLDLDAGAKVNGRIRASEPDMQKACGDLEPKLAPELDEDRNPYWADDNDNYHECLVENGVDLVKKDGHWVPGPTWGDMVPDEGRDLACQAKAFDGRKG</sequence>
<dbReference type="AlphaFoldDB" id="A0A919IUS7"/>
<organism evidence="2 3">
    <name type="scientific">Actinoplanes cyaneus</name>
    <dbReference type="NCBI Taxonomy" id="52696"/>
    <lineage>
        <taxon>Bacteria</taxon>
        <taxon>Bacillati</taxon>
        <taxon>Actinomycetota</taxon>
        <taxon>Actinomycetes</taxon>
        <taxon>Micromonosporales</taxon>
        <taxon>Micromonosporaceae</taxon>
        <taxon>Actinoplanes</taxon>
    </lineage>
</organism>